<gene>
    <name evidence="1" type="ORF">ACFO0N_08480</name>
</gene>
<keyword evidence="2" id="KW-1185">Reference proteome</keyword>
<dbReference type="EMBL" id="JBHSDS010000006">
    <property type="protein sequence ID" value="MFC4357981.1"/>
    <property type="molecule type" value="Genomic_DNA"/>
</dbReference>
<dbReference type="AlphaFoldDB" id="A0ABD5PBX6"/>
<sequence>MTEREYHIEFETTELPVWFISEDDTIAYHLYPRCRHITQRPESDLSIQKIDYMGYDSYEDWSNDLKSGRHVCGHCFNRFQKELFQYRMEEEGMQIGD</sequence>
<evidence type="ECO:0000313" key="2">
    <source>
        <dbReference type="Proteomes" id="UP001595921"/>
    </source>
</evidence>
<organism evidence="1 2">
    <name type="scientific">Halobium salinum</name>
    <dbReference type="NCBI Taxonomy" id="1364940"/>
    <lineage>
        <taxon>Archaea</taxon>
        <taxon>Methanobacteriati</taxon>
        <taxon>Methanobacteriota</taxon>
        <taxon>Stenosarchaea group</taxon>
        <taxon>Halobacteria</taxon>
        <taxon>Halobacteriales</taxon>
        <taxon>Haloferacaceae</taxon>
        <taxon>Halobium</taxon>
    </lineage>
</organism>
<accession>A0ABD5PBX6</accession>
<comment type="caution">
    <text evidence="1">The sequence shown here is derived from an EMBL/GenBank/DDBJ whole genome shotgun (WGS) entry which is preliminary data.</text>
</comment>
<evidence type="ECO:0000313" key="1">
    <source>
        <dbReference type="EMBL" id="MFC4357981.1"/>
    </source>
</evidence>
<dbReference type="RefSeq" id="WP_267624437.1">
    <property type="nucleotide sequence ID" value="NZ_JAODIW010000008.1"/>
</dbReference>
<reference evidence="1 2" key="1">
    <citation type="journal article" date="2019" name="Int. J. Syst. Evol. Microbiol.">
        <title>The Global Catalogue of Microorganisms (GCM) 10K type strain sequencing project: providing services to taxonomists for standard genome sequencing and annotation.</title>
        <authorList>
            <consortium name="The Broad Institute Genomics Platform"/>
            <consortium name="The Broad Institute Genome Sequencing Center for Infectious Disease"/>
            <person name="Wu L."/>
            <person name="Ma J."/>
        </authorList>
    </citation>
    <scope>NUCLEOTIDE SEQUENCE [LARGE SCALE GENOMIC DNA]</scope>
    <source>
        <strain evidence="1 2">CGMCC 1.12553</strain>
    </source>
</reference>
<proteinExistence type="predicted"/>
<protein>
    <submittedName>
        <fullName evidence="1">Uncharacterized protein</fullName>
    </submittedName>
</protein>
<name>A0ABD5PBX6_9EURY</name>
<dbReference type="Proteomes" id="UP001595921">
    <property type="component" value="Unassembled WGS sequence"/>
</dbReference>